<gene>
    <name evidence="1" type="ORF">POPTR_010G073232v4</name>
</gene>
<sequence length="364" mass="41169">MASTLDSSSDRTSELKAFDETKAGVKGLVDAGITKVPWIFHHPPDDLDKTLIVATDGKFRFPIIDLEGVRKDPFQRKEIVERVRDASETWGFFEVVNHGIPVSVLEEMKDGVCRFYEQDVELKKEYFSRDYTRKVIYNSNFDLYTASSTNWRDTVSYIMAPGPPMPEELPAACRDILMEYSKAVMNLGNLLLELLSEALGLNPNYLKDIDCAKGLAVLCHYYPACPQPELTLRATKHSDNDFLTVLLQDQIGGLQILHQNQWVDVPPTPGALVINIGDLMQLISNDKFISVEHRVLANCKGPRVSVACFFSTFLTPSPRFYGPMKELLSEENLPKYRETTVRDYCAHYNEKGLGRTSALLDFKL</sequence>
<proteinExistence type="predicted"/>
<organism evidence="1 2">
    <name type="scientific">Populus trichocarpa</name>
    <name type="common">Western balsam poplar</name>
    <name type="synonym">Populus balsamifera subsp. trichocarpa</name>
    <dbReference type="NCBI Taxonomy" id="3694"/>
    <lineage>
        <taxon>Eukaryota</taxon>
        <taxon>Viridiplantae</taxon>
        <taxon>Streptophyta</taxon>
        <taxon>Embryophyta</taxon>
        <taxon>Tracheophyta</taxon>
        <taxon>Spermatophyta</taxon>
        <taxon>Magnoliopsida</taxon>
        <taxon>eudicotyledons</taxon>
        <taxon>Gunneridae</taxon>
        <taxon>Pentapetalae</taxon>
        <taxon>rosids</taxon>
        <taxon>fabids</taxon>
        <taxon>Malpighiales</taxon>
        <taxon>Salicaceae</taxon>
        <taxon>Saliceae</taxon>
        <taxon>Populus</taxon>
    </lineage>
</organism>
<protein>
    <submittedName>
        <fullName evidence="1">Uncharacterized protein</fullName>
    </submittedName>
</protein>
<evidence type="ECO:0000313" key="2">
    <source>
        <dbReference type="Proteomes" id="UP000006729"/>
    </source>
</evidence>
<dbReference type="Proteomes" id="UP000006729">
    <property type="component" value="Chromosome 10"/>
</dbReference>
<comment type="caution">
    <text evidence="1">The sequence shown here is derived from an EMBL/GenBank/DDBJ whole genome shotgun (WGS) entry which is preliminary data.</text>
</comment>
<dbReference type="EMBL" id="CM009299">
    <property type="protein sequence ID" value="KAI9386764.1"/>
    <property type="molecule type" value="Genomic_DNA"/>
</dbReference>
<keyword evidence="2" id="KW-1185">Reference proteome</keyword>
<accession>A0ACC0SBL2</accession>
<evidence type="ECO:0000313" key="1">
    <source>
        <dbReference type="EMBL" id="KAI9386764.1"/>
    </source>
</evidence>
<reference evidence="1 2" key="1">
    <citation type="journal article" date="2006" name="Science">
        <title>The genome of black cottonwood, Populus trichocarpa (Torr. &amp; Gray).</title>
        <authorList>
            <person name="Tuskan G.A."/>
            <person name="Difazio S."/>
            <person name="Jansson S."/>
            <person name="Bohlmann J."/>
            <person name="Grigoriev I."/>
            <person name="Hellsten U."/>
            <person name="Putnam N."/>
            <person name="Ralph S."/>
            <person name="Rombauts S."/>
            <person name="Salamov A."/>
            <person name="Schein J."/>
            <person name="Sterck L."/>
            <person name="Aerts A."/>
            <person name="Bhalerao R.R."/>
            <person name="Bhalerao R.P."/>
            <person name="Blaudez D."/>
            <person name="Boerjan W."/>
            <person name="Brun A."/>
            <person name="Brunner A."/>
            <person name="Busov V."/>
            <person name="Campbell M."/>
            <person name="Carlson J."/>
            <person name="Chalot M."/>
            <person name="Chapman J."/>
            <person name="Chen G.L."/>
            <person name="Cooper D."/>
            <person name="Coutinho P.M."/>
            <person name="Couturier J."/>
            <person name="Covert S."/>
            <person name="Cronk Q."/>
            <person name="Cunningham R."/>
            <person name="Davis J."/>
            <person name="Degroeve S."/>
            <person name="Dejardin A."/>
            <person name="Depamphilis C."/>
            <person name="Detter J."/>
            <person name="Dirks B."/>
            <person name="Dubchak I."/>
            <person name="Duplessis S."/>
            <person name="Ehlting J."/>
            <person name="Ellis B."/>
            <person name="Gendler K."/>
            <person name="Goodstein D."/>
            <person name="Gribskov M."/>
            <person name="Grimwood J."/>
            <person name="Groover A."/>
            <person name="Gunter L."/>
            <person name="Hamberger B."/>
            <person name="Heinze B."/>
            <person name="Helariutta Y."/>
            <person name="Henrissat B."/>
            <person name="Holligan D."/>
            <person name="Holt R."/>
            <person name="Huang W."/>
            <person name="Islam-Faridi N."/>
            <person name="Jones S."/>
            <person name="Jones-Rhoades M."/>
            <person name="Jorgensen R."/>
            <person name="Joshi C."/>
            <person name="Kangasjarvi J."/>
            <person name="Karlsson J."/>
            <person name="Kelleher C."/>
            <person name="Kirkpatrick R."/>
            <person name="Kirst M."/>
            <person name="Kohler A."/>
            <person name="Kalluri U."/>
            <person name="Larimer F."/>
            <person name="Leebens-Mack J."/>
            <person name="Leple J.C."/>
            <person name="Locascio P."/>
            <person name="Lou Y."/>
            <person name="Lucas S."/>
            <person name="Martin F."/>
            <person name="Montanini B."/>
            <person name="Napoli C."/>
            <person name="Nelson D.R."/>
            <person name="Nelson C."/>
            <person name="Nieminen K."/>
            <person name="Nilsson O."/>
            <person name="Pereda V."/>
            <person name="Peter G."/>
            <person name="Philippe R."/>
            <person name="Pilate G."/>
            <person name="Poliakov A."/>
            <person name="Razumovskaya J."/>
            <person name="Richardson P."/>
            <person name="Rinaldi C."/>
            <person name="Ritland K."/>
            <person name="Rouze P."/>
            <person name="Ryaboy D."/>
            <person name="Schmutz J."/>
            <person name="Schrader J."/>
            <person name="Segerman B."/>
            <person name="Shin H."/>
            <person name="Siddiqui A."/>
            <person name="Sterky F."/>
            <person name="Terry A."/>
            <person name="Tsai C.J."/>
            <person name="Uberbacher E."/>
            <person name="Unneberg P."/>
            <person name="Vahala J."/>
            <person name="Wall K."/>
            <person name="Wessler S."/>
            <person name="Yang G."/>
            <person name="Yin T."/>
            <person name="Douglas C."/>
            <person name="Marra M."/>
            <person name="Sandberg G."/>
            <person name="Van de Peer Y."/>
            <person name="Rokhsar D."/>
        </authorList>
    </citation>
    <scope>NUCLEOTIDE SEQUENCE [LARGE SCALE GENOMIC DNA]</scope>
    <source>
        <strain evidence="2">cv. Nisqually</strain>
    </source>
</reference>
<name>A0ACC0SBL2_POPTR</name>